<dbReference type="AlphaFoldDB" id="A0A6G0HWW6"/>
<proteinExistence type="predicted"/>
<feature type="chain" id="PRO_5026121664" description="Envelope glycoprotein" evidence="3">
    <location>
        <begin position="19"/>
        <end position="771"/>
    </location>
</feature>
<comment type="caution">
    <text evidence="4">The sequence shown here is derived from an EMBL/GenBank/DDBJ whole genome shotgun (WGS) entry which is preliminary data.</text>
</comment>
<protein>
    <recommendedName>
        <fullName evidence="6">Envelope glycoprotein</fullName>
    </recommendedName>
</protein>
<feature type="compositionally biased region" description="Pro residues" evidence="1">
    <location>
        <begin position="245"/>
        <end position="256"/>
    </location>
</feature>
<feature type="signal peptide" evidence="3">
    <location>
        <begin position="1"/>
        <end position="18"/>
    </location>
</feature>
<feature type="compositionally biased region" description="Basic and acidic residues" evidence="1">
    <location>
        <begin position="205"/>
        <end position="219"/>
    </location>
</feature>
<keyword evidence="2" id="KW-1133">Transmembrane helix</keyword>
<keyword evidence="2" id="KW-0812">Transmembrane</keyword>
<feature type="transmembrane region" description="Helical" evidence="2">
    <location>
        <begin position="718"/>
        <end position="739"/>
    </location>
</feature>
<accession>A0A6G0HWW6</accession>
<gene>
    <name evidence="4" type="ORF">D5F01_LYC18980</name>
</gene>
<name>A0A6G0HWW6_LARCR</name>
<organism evidence="4 5">
    <name type="scientific">Larimichthys crocea</name>
    <name type="common">Large yellow croaker</name>
    <name type="synonym">Pseudosciaena crocea</name>
    <dbReference type="NCBI Taxonomy" id="215358"/>
    <lineage>
        <taxon>Eukaryota</taxon>
        <taxon>Metazoa</taxon>
        <taxon>Chordata</taxon>
        <taxon>Craniata</taxon>
        <taxon>Vertebrata</taxon>
        <taxon>Euteleostomi</taxon>
        <taxon>Actinopterygii</taxon>
        <taxon>Neopterygii</taxon>
        <taxon>Teleostei</taxon>
        <taxon>Neoteleostei</taxon>
        <taxon>Acanthomorphata</taxon>
        <taxon>Eupercaria</taxon>
        <taxon>Sciaenidae</taxon>
        <taxon>Larimichthys</taxon>
    </lineage>
</organism>
<evidence type="ECO:0000256" key="3">
    <source>
        <dbReference type="SAM" id="SignalP"/>
    </source>
</evidence>
<evidence type="ECO:0000313" key="5">
    <source>
        <dbReference type="Proteomes" id="UP000424527"/>
    </source>
</evidence>
<reference evidence="4 5" key="1">
    <citation type="submission" date="2019-07" db="EMBL/GenBank/DDBJ databases">
        <title>Chromosome genome assembly for large yellow croaker.</title>
        <authorList>
            <person name="Xiao S."/>
        </authorList>
    </citation>
    <scope>NUCLEOTIDE SEQUENCE [LARGE SCALE GENOMIC DNA]</scope>
    <source>
        <strain evidence="4">JMULYC20181020</strain>
        <tissue evidence="4">Muscle</tissue>
    </source>
</reference>
<evidence type="ECO:0000256" key="2">
    <source>
        <dbReference type="SAM" id="Phobius"/>
    </source>
</evidence>
<keyword evidence="5" id="KW-1185">Reference proteome</keyword>
<evidence type="ECO:0008006" key="6">
    <source>
        <dbReference type="Google" id="ProtNLM"/>
    </source>
</evidence>
<keyword evidence="2" id="KW-0472">Membrane</keyword>
<sequence>MAVMAGLVAVLAILYHYGSHPWALTHTRVQHGTTKTVQQACWTVESRTILMEWDKNQTWLNLTTRRQEGEWVNWLAALNGTEIKLNTAKNGNATNGTEVLQALQQMGDRELMLQVLKLQGKETKTVRCTWIQAGSEEPGWYCTWGCRPLAGLEGQGYWEEEVIFPAPPRNNTCPAALPKWTFWGNLNLTCDLTSSRAPKNRRPKEKGTNRNSTTERTDCNDAQAPTTSTPGKSPEQENASSTGTTPPPGTAAPVKPPMQESTLKLIDPGFEPKEGPYPQWIKNVTRDCVYKQLRSLNPCFWNTGKKCDGQNYMVITPATRPWFMDQKGAYGTIPNAYHEDWLNSTLPWIWVTPLQHFVGAFPEGQRWTGLGLKGPYKTDMYVQKVPRPNDLTSVPSGDFQKVDLCVAEKIFQDLNNTVFVSDGKSPRCPLNQVRTTAWAHWIYDCSGLRANKTIKGVLQAWKEGYRRDSTSTWWGLEQDEVRRWVVPCLVNTSSYWLKYQYIATVYSKDRDIWPGMWSKPMPVVSPRPWAMSCDHANSTCTVSLARRHCQHVPEWKMHCLQHYKDEYDTHGSQVVWKKIKDEWIRAYPPGVGCAKVILGHGMSRRKEVLGKTVPFVADPTIIIAEGHAFRKSLCEGKETTGYEWLGPNRIYNNGTCHSPAEHWMHCGSGKERHECTWIERAGMAVKGVATAAIEEATEIIEEGVGVIKGWIANLLAQLWPYLLMLVGLVIAGAIVAALVKGGAKAITCPRRKIRKEGRRQETPPLERGGAR</sequence>
<evidence type="ECO:0000256" key="1">
    <source>
        <dbReference type="SAM" id="MobiDB-lite"/>
    </source>
</evidence>
<dbReference type="EMBL" id="REGW02000018">
    <property type="protein sequence ID" value="KAE8283577.1"/>
    <property type="molecule type" value="Genomic_DNA"/>
</dbReference>
<keyword evidence="3" id="KW-0732">Signal</keyword>
<evidence type="ECO:0000313" key="4">
    <source>
        <dbReference type="EMBL" id="KAE8283577.1"/>
    </source>
</evidence>
<dbReference type="Proteomes" id="UP000424527">
    <property type="component" value="Unassembled WGS sequence"/>
</dbReference>
<feature type="region of interest" description="Disordered" evidence="1">
    <location>
        <begin position="193"/>
        <end position="257"/>
    </location>
</feature>